<organism evidence="1 2">
    <name type="scientific">Deinococcus budaensis</name>
    <dbReference type="NCBI Taxonomy" id="1665626"/>
    <lineage>
        <taxon>Bacteria</taxon>
        <taxon>Thermotogati</taxon>
        <taxon>Deinococcota</taxon>
        <taxon>Deinococci</taxon>
        <taxon>Deinococcales</taxon>
        <taxon>Deinococcaceae</taxon>
        <taxon>Deinococcus</taxon>
    </lineage>
</organism>
<dbReference type="RefSeq" id="WP_184028238.1">
    <property type="nucleotide sequence ID" value="NZ_JACHFN010000006.1"/>
</dbReference>
<dbReference type="AlphaFoldDB" id="A0A7W8GF20"/>
<dbReference type="Proteomes" id="UP000525389">
    <property type="component" value="Unassembled WGS sequence"/>
</dbReference>
<name>A0A7W8GF20_9DEIO</name>
<accession>A0A7W8GF20</accession>
<evidence type="ECO:0000313" key="2">
    <source>
        <dbReference type="Proteomes" id="UP000525389"/>
    </source>
</evidence>
<proteinExistence type="predicted"/>
<gene>
    <name evidence="1" type="ORF">HNQ09_001867</name>
</gene>
<reference evidence="1 2" key="1">
    <citation type="submission" date="2020-08" db="EMBL/GenBank/DDBJ databases">
        <title>Genomic Encyclopedia of Type Strains, Phase IV (KMG-IV): sequencing the most valuable type-strain genomes for metagenomic binning, comparative biology and taxonomic classification.</title>
        <authorList>
            <person name="Goeker M."/>
        </authorList>
    </citation>
    <scope>NUCLEOTIDE SEQUENCE [LARGE SCALE GENOMIC DNA]</scope>
    <source>
        <strain evidence="1 2">DSM 101791</strain>
    </source>
</reference>
<evidence type="ECO:0000313" key="1">
    <source>
        <dbReference type="EMBL" id="MBB5234429.1"/>
    </source>
</evidence>
<keyword evidence="2" id="KW-1185">Reference proteome</keyword>
<comment type="caution">
    <text evidence="1">The sequence shown here is derived from an EMBL/GenBank/DDBJ whole genome shotgun (WGS) entry which is preliminary data.</text>
</comment>
<sequence>MPYHVLEILGSTDGYSMRRLFTFDEVPVEFSRHGADETIFCATWVDTDLPLRAIQERVEPFAESIHTQIKLVTGVIEPPYRMKPHPLDHGTLVRIWNEGVGSRLDDWPDLTLLPEATRRVLTALTVKRSVGDPQIRISDEDGRRITRISLTMNQYMFQSPSFRDRVYEALEATGTEEAPIFVEITPVDPLDRWRTLEGEAE</sequence>
<protein>
    <submittedName>
        <fullName evidence="1">Uncharacterized protein</fullName>
    </submittedName>
</protein>
<dbReference type="EMBL" id="JACHFN010000006">
    <property type="protein sequence ID" value="MBB5234429.1"/>
    <property type="molecule type" value="Genomic_DNA"/>
</dbReference>